<dbReference type="PANTHER" id="PTHR12181">
    <property type="entry name" value="LIPIN"/>
    <property type="match status" value="1"/>
</dbReference>
<dbReference type="GO" id="GO:0005634">
    <property type="term" value="C:nucleus"/>
    <property type="evidence" value="ECO:0007669"/>
    <property type="project" value="TreeGrafter"/>
</dbReference>
<dbReference type="Proteomes" id="UP001203297">
    <property type="component" value="Unassembled WGS sequence"/>
</dbReference>
<dbReference type="AlphaFoldDB" id="A0AAD4LW78"/>
<evidence type="ECO:0000313" key="5">
    <source>
        <dbReference type="EMBL" id="KAI0289327.1"/>
    </source>
</evidence>
<comment type="similarity">
    <text evidence="1">Belongs to the lipin family.</text>
</comment>
<dbReference type="SUPFAM" id="SSF56784">
    <property type="entry name" value="HAD-like"/>
    <property type="match status" value="1"/>
</dbReference>
<dbReference type="FunFam" id="3.40.50.1000:FF:000063">
    <property type="entry name" value="Nuclear elongation and deformation protein"/>
    <property type="match status" value="1"/>
</dbReference>
<dbReference type="PANTHER" id="PTHR12181:SF12">
    <property type="entry name" value="PHOSPHATIDATE PHOSPHATASE"/>
    <property type="match status" value="1"/>
</dbReference>
<dbReference type="GO" id="GO:0009062">
    <property type="term" value="P:fatty acid catabolic process"/>
    <property type="evidence" value="ECO:0007669"/>
    <property type="project" value="TreeGrafter"/>
</dbReference>
<feature type="compositionally biased region" description="Polar residues" evidence="3">
    <location>
        <begin position="154"/>
        <end position="172"/>
    </location>
</feature>
<dbReference type="GO" id="GO:0008195">
    <property type="term" value="F:phosphatidate phosphatase activity"/>
    <property type="evidence" value="ECO:0007669"/>
    <property type="project" value="TreeGrafter"/>
</dbReference>
<proteinExistence type="inferred from homology"/>
<accession>A0AAD4LW78</accession>
<feature type="compositionally biased region" description="Polar residues" evidence="3">
    <location>
        <begin position="723"/>
        <end position="732"/>
    </location>
</feature>
<dbReference type="InterPro" id="IPR023214">
    <property type="entry name" value="HAD_sf"/>
</dbReference>
<keyword evidence="2" id="KW-0597">Phosphoprotein</keyword>
<feature type="region of interest" description="Disordered" evidence="3">
    <location>
        <begin position="746"/>
        <end position="832"/>
    </location>
</feature>
<feature type="compositionally biased region" description="Basic residues" evidence="3">
    <location>
        <begin position="776"/>
        <end position="785"/>
    </location>
</feature>
<dbReference type="InterPro" id="IPR036412">
    <property type="entry name" value="HAD-like_sf"/>
</dbReference>
<dbReference type="SMART" id="SM00775">
    <property type="entry name" value="LNS2"/>
    <property type="match status" value="1"/>
</dbReference>
<feature type="domain" description="LNS2/PITP" evidence="4">
    <location>
        <begin position="455"/>
        <end position="612"/>
    </location>
</feature>
<name>A0AAD4LW78_9AGAM</name>
<feature type="compositionally biased region" description="Low complexity" evidence="3">
    <location>
        <begin position="698"/>
        <end position="710"/>
    </location>
</feature>
<keyword evidence="6" id="KW-1185">Reference proteome</keyword>
<sequence>MNYLWGAVSAISVPYQYYKDINPATLTGAIDVIVIRRPGLNGTMELVCSPFHVRFGKWQVLRPTEKKVDIAVNGKVVPFHMKIGEAGEAFFVFETDGDVPDDLITSPLLEPTQPVLSDPLPLGNIGRFGAPDCKGDFADDAMSQEPDFLDLDAPSTSPPRDTATSSVSSDISHTLPGASLPHATILSNPEDGTMPWSVKAGKGTLQKAHYNSLSPGPAPSDDYSWEWGGFPQRSQIRVQYPTLPIPAPLRSVNNAETNEHLATGKPDEFQRSKSLPPEFDLPERSSSTLQQTHEQFHRREPLSDVETVYGHGMGTSGQERKSWVRWWRRDNGHVQSVDARVLHPTLKSVASAPFPGEVQRATSIDVSTLEERAREPSVLLLPMSLQTPTSGPSPPVERQKGGPKVRYAKTLRLTSEQLQALDLQPGANTITFSLSSSGVVACAARIFMWEHTDSVVVSDIDGTITKSDALGHMLTLIGRDWTHLGVAKLYTDIYKNGYKIMYLTSRAIGQADSTRYYLQGIKQNDYQLPEGPVIMSPDRLMASLHREVIMRKPEVFKMACLRDIQRLFRPVAPLPFYAGFGNRITDALSYRSVNIPSSRIFTIDSNGEVKMELLDLVGHKSESVQSYIHMTDLVDQMFPPITQKWESEFTDNNYWKSPLLEFPLPDLTPPSPALSARSDTSNQSAFARLRNFSLRSTSSSRSRSFVPSSPMDTRRGRDMDTTGAHSHQRQLSSIERLSNALVGLASRSVSPSTPSAHGSESEEDQYSHNASDLLGRRRRLRKRSTRSMPGSLPGSRPSSDEEDLEFGVTEKDADDPASEQVTDAIEQEFDDDLFAAGEMQKVPFL</sequence>
<feature type="region of interest" description="Disordered" evidence="3">
    <location>
        <begin position="262"/>
        <end position="284"/>
    </location>
</feature>
<evidence type="ECO:0000256" key="2">
    <source>
        <dbReference type="ARBA" id="ARBA00022553"/>
    </source>
</evidence>
<gene>
    <name evidence="5" type="ORF">B0F90DRAFT_1794738</name>
</gene>
<dbReference type="GO" id="GO:0019432">
    <property type="term" value="P:triglyceride biosynthetic process"/>
    <property type="evidence" value="ECO:0007669"/>
    <property type="project" value="TreeGrafter"/>
</dbReference>
<dbReference type="InterPro" id="IPR031315">
    <property type="entry name" value="LNS2/PITP"/>
</dbReference>
<protein>
    <submittedName>
        <fullName evidence="5">Lipin/Ned1/Smp2-domain-containing protein</fullName>
    </submittedName>
</protein>
<dbReference type="Gene3D" id="3.40.50.1000">
    <property type="entry name" value="HAD superfamily/HAD-like"/>
    <property type="match status" value="1"/>
</dbReference>
<feature type="region of interest" description="Disordered" evidence="3">
    <location>
        <begin position="147"/>
        <end position="174"/>
    </location>
</feature>
<evidence type="ECO:0000259" key="4">
    <source>
        <dbReference type="SMART" id="SM00775"/>
    </source>
</evidence>
<comment type="caution">
    <text evidence="5">The sequence shown here is derived from an EMBL/GenBank/DDBJ whole genome shotgun (WGS) entry which is preliminary data.</text>
</comment>
<organism evidence="5 6">
    <name type="scientific">Multifurca ochricompacta</name>
    <dbReference type="NCBI Taxonomy" id="376703"/>
    <lineage>
        <taxon>Eukaryota</taxon>
        <taxon>Fungi</taxon>
        <taxon>Dikarya</taxon>
        <taxon>Basidiomycota</taxon>
        <taxon>Agaricomycotina</taxon>
        <taxon>Agaricomycetes</taxon>
        <taxon>Russulales</taxon>
        <taxon>Russulaceae</taxon>
        <taxon>Multifurca</taxon>
    </lineage>
</organism>
<dbReference type="InterPro" id="IPR013209">
    <property type="entry name" value="LNS2"/>
</dbReference>
<feature type="compositionally biased region" description="Polar residues" evidence="3">
    <location>
        <begin position="747"/>
        <end position="758"/>
    </location>
</feature>
<feature type="region of interest" description="Disordered" evidence="3">
    <location>
        <begin position="383"/>
        <end position="403"/>
    </location>
</feature>
<dbReference type="InterPro" id="IPR026058">
    <property type="entry name" value="LIPIN"/>
</dbReference>
<evidence type="ECO:0000256" key="1">
    <source>
        <dbReference type="ARBA" id="ARBA00005476"/>
    </source>
</evidence>
<evidence type="ECO:0000313" key="6">
    <source>
        <dbReference type="Proteomes" id="UP001203297"/>
    </source>
</evidence>
<dbReference type="EMBL" id="WTXG01000321">
    <property type="protein sequence ID" value="KAI0289327.1"/>
    <property type="molecule type" value="Genomic_DNA"/>
</dbReference>
<dbReference type="Pfam" id="PF04571">
    <property type="entry name" value="Lipin_N"/>
    <property type="match status" value="1"/>
</dbReference>
<reference evidence="5" key="1">
    <citation type="journal article" date="2022" name="New Phytol.">
        <title>Evolutionary transition to the ectomycorrhizal habit in the genomes of a hyperdiverse lineage of mushroom-forming fungi.</title>
        <authorList>
            <person name="Looney B."/>
            <person name="Miyauchi S."/>
            <person name="Morin E."/>
            <person name="Drula E."/>
            <person name="Courty P.E."/>
            <person name="Kohler A."/>
            <person name="Kuo A."/>
            <person name="LaButti K."/>
            <person name="Pangilinan J."/>
            <person name="Lipzen A."/>
            <person name="Riley R."/>
            <person name="Andreopoulos W."/>
            <person name="He G."/>
            <person name="Johnson J."/>
            <person name="Nolan M."/>
            <person name="Tritt A."/>
            <person name="Barry K.W."/>
            <person name="Grigoriev I.V."/>
            <person name="Nagy L.G."/>
            <person name="Hibbett D."/>
            <person name="Henrissat B."/>
            <person name="Matheny P.B."/>
            <person name="Labbe J."/>
            <person name="Martin F.M."/>
        </authorList>
    </citation>
    <scope>NUCLEOTIDE SEQUENCE</scope>
    <source>
        <strain evidence="5">BPL690</strain>
    </source>
</reference>
<evidence type="ECO:0000256" key="3">
    <source>
        <dbReference type="SAM" id="MobiDB-lite"/>
    </source>
</evidence>
<dbReference type="InterPro" id="IPR007651">
    <property type="entry name" value="Lipin_N"/>
</dbReference>
<feature type="region of interest" description="Disordered" evidence="3">
    <location>
        <begin position="698"/>
        <end position="732"/>
    </location>
</feature>
<dbReference type="Pfam" id="PF08235">
    <property type="entry name" value="LNS2"/>
    <property type="match status" value="1"/>
</dbReference>